<keyword evidence="5" id="KW-0677">Repeat</keyword>
<sequence>MKSVIFCLVVFLWREAWVWSKSHKCDFTKEKYLLSSEKEVYCEIDANPSDDITFICPNKIDSLCFHTVNISKNINQNNSTMSIQDLLYGSVVYGNTLFISPYVKTNTPFYCFCNLDTVTIQKFLKINRFLKDDDELSEADLMKHLKGGNVSDAKTDEYLNKALNRFKKMKDLSKFFNDQADNTTKLKLPDSLNIPNDILNYDVNNRSNNKDDDIIVEDEVTKKKIISKRGIMRVFVHSNNNVIKGCDFGNNNKNYFSHPISVAGNVNNKVCKIQAKPGELVAFKCTYEENGKVEPPNCFDQVLYKNKVTDLKTLIPGYDSYINKHSSKYPYYLKIPHFVKEQYTIQCKCKSNNSQNEYTFELDIQPGESEVVLNSFKTS</sequence>
<evidence type="ECO:0000256" key="8">
    <source>
        <dbReference type="ARBA" id="ARBA00023180"/>
    </source>
</evidence>
<name>A0A060RNR0_PLARE</name>
<keyword evidence="12" id="KW-1185">Reference proteome</keyword>
<accession>A0A060RNR0</accession>
<keyword evidence="7" id="KW-1015">Disulfide bond</keyword>
<feature type="chain" id="PRO_5001586654" evidence="9">
    <location>
        <begin position="21"/>
        <end position="379"/>
    </location>
</feature>
<evidence type="ECO:0000313" key="11">
    <source>
        <dbReference type="EMBL" id="CDO62700.1"/>
    </source>
</evidence>
<keyword evidence="6" id="KW-0472">Membrane</keyword>
<dbReference type="PhylomeDB" id="A0A060RNR0"/>
<dbReference type="Gene3D" id="2.60.40.2860">
    <property type="match status" value="2"/>
</dbReference>
<evidence type="ECO:0000256" key="4">
    <source>
        <dbReference type="ARBA" id="ARBA00022729"/>
    </source>
</evidence>
<dbReference type="VEuPathDB" id="PlasmoDB:PRG01_0406700"/>
<gene>
    <name evidence="11" type="primary">P41</name>
    <name evidence="11" type="ORF">PRCDC_0402500</name>
</gene>
<dbReference type="PROSITE" id="PS51701">
    <property type="entry name" value="6_CYS"/>
    <property type="match status" value="2"/>
</dbReference>
<evidence type="ECO:0000256" key="1">
    <source>
        <dbReference type="ARBA" id="ARBA00004236"/>
    </source>
</evidence>
<dbReference type="Pfam" id="PF07422">
    <property type="entry name" value="s48_45"/>
    <property type="match status" value="2"/>
</dbReference>
<feature type="domain" description="6-Cys" evidence="10">
    <location>
        <begin position="242"/>
        <end position="376"/>
    </location>
</feature>
<proteinExistence type="predicted"/>
<keyword evidence="4 9" id="KW-0732">Signal</keyword>
<dbReference type="PANTHER" id="PTHR38796">
    <property type="match status" value="1"/>
</dbReference>
<dbReference type="VEuPathDB" id="PlasmoDB:PRCDC_0402500"/>
<dbReference type="Proteomes" id="UP000027581">
    <property type="component" value="Unassembled WGS sequence"/>
</dbReference>
<keyword evidence="8" id="KW-0325">Glycoprotein</keyword>
<dbReference type="PANTHER" id="PTHR38796:SF1">
    <property type="entry name" value="ANCHORED PROTEIN, PUTATIVE (AFU_ORTHOLOGUE AFUA_4G09600)-RELATED"/>
    <property type="match status" value="1"/>
</dbReference>
<protein>
    <submittedName>
        <fullName evidence="11">6-cysteine protein</fullName>
    </submittedName>
</protein>
<evidence type="ECO:0000256" key="5">
    <source>
        <dbReference type="ARBA" id="ARBA00022737"/>
    </source>
</evidence>
<evidence type="ECO:0000313" key="12">
    <source>
        <dbReference type="Proteomes" id="UP000027581"/>
    </source>
</evidence>
<feature type="signal peptide" evidence="9">
    <location>
        <begin position="1"/>
        <end position="20"/>
    </location>
</feature>
<keyword evidence="3" id="KW-1003">Cell membrane</keyword>
<evidence type="ECO:0000256" key="9">
    <source>
        <dbReference type="SAM" id="SignalP"/>
    </source>
</evidence>
<reference evidence="11" key="1">
    <citation type="submission" date="2014-01" db="EMBL/GenBank/DDBJ databases">
        <authorList>
            <person name="Aslett M."/>
        </authorList>
    </citation>
    <scope>NUCLEOTIDE SEQUENCE</scope>
    <source>
        <strain evidence="11">CDC</strain>
    </source>
</reference>
<dbReference type="GO" id="GO:0009986">
    <property type="term" value="C:cell surface"/>
    <property type="evidence" value="ECO:0007669"/>
    <property type="project" value="UniProtKB-SubCell"/>
</dbReference>
<dbReference type="InterPro" id="IPR051444">
    <property type="entry name" value="Parasite_Repro/Invasion_Surf"/>
</dbReference>
<evidence type="ECO:0000256" key="7">
    <source>
        <dbReference type="ARBA" id="ARBA00023157"/>
    </source>
</evidence>
<organism evidence="11 12">
    <name type="scientific">Plasmodium reichenowi</name>
    <dbReference type="NCBI Taxonomy" id="5854"/>
    <lineage>
        <taxon>Eukaryota</taxon>
        <taxon>Sar</taxon>
        <taxon>Alveolata</taxon>
        <taxon>Apicomplexa</taxon>
        <taxon>Aconoidasida</taxon>
        <taxon>Haemosporida</taxon>
        <taxon>Plasmodiidae</taxon>
        <taxon>Plasmodium</taxon>
        <taxon>Plasmodium (Laverania)</taxon>
    </lineage>
</organism>
<dbReference type="EMBL" id="HG810765">
    <property type="protein sequence ID" value="CDO62700.1"/>
    <property type="molecule type" value="Genomic_DNA"/>
</dbReference>
<evidence type="ECO:0000259" key="10">
    <source>
        <dbReference type="PROSITE" id="PS51701"/>
    </source>
</evidence>
<dbReference type="GO" id="GO:0005886">
    <property type="term" value="C:plasma membrane"/>
    <property type="evidence" value="ECO:0007669"/>
    <property type="project" value="UniProtKB-SubCell"/>
</dbReference>
<reference evidence="11" key="2">
    <citation type="submission" date="2014-05" db="EMBL/GenBank/DDBJ databases">
        <title>The genome sequences of chimpanzee malaria parasites reveal the path to human adaptation.</title>
        <authorList>
            <person name="Otto T.D."/>
            <person name="Rayner J.C."/>
            <person name="Boehme U."/>
            <person name="Pain A."/>
            <person name="Spottiswoode N."/>
            <person name="Sanders M."/>
            <person name="Quail M."/>
            <person name="Ollomo B."/>
            <person name="Renaud F."/>
            <person name="Thomas A.W."/>
            <person name="Prugnolle F."/>
            <person name="Conway D.J."/>
            <person name="Newbold C."/>
            <person name="Berriman M."/>
        </authorList>
    </citation>
    <scope>NUCLEOTIDE SEQUENCE [LARGE SCALE GENOMIC DNA]</scope>
    <source>
        <strain evidence="11">CDC</strain>
    </source>
</reference>
<comment type="subcellular location">
    <subcellularLocation>
        <location evidence="1">Cell membrane</location>
    </subcellularLocation>
    <subcellularLocation>
        <location evidence="2">Cell surface</location>
    </subcellularLocation>
</comment>
<dbReference type="InterPro" id="IPR010884">
    <property type="entry name" value="6_CYS_dom"/>
</dbReference>
<dbReference type="AlphaFoldDB" id="A0A060RNR0"/>
<feature type="domain" description="6-Cys" evidence="10">
    <location>
        <begin position="21"/>
        <end position="133"/>
    </location>
</feature>
<evidence type="ECO:0000256" key="6">
    <source>
        <dbReference type="ARBA" id="ARBA00023136"/>
    </source>
</evidence>
<dbReference type="InterPro" id="IPR038160">
    <property type="entry name" value="6_CYS_dom_sf"/>
</dbReference>
<dbReference type="SMART" id="SM00970">
    <property type="entry name" value="s48_45"/>
    <property type="match status" value="2"/>
</dbReference>
<evidence type="ECO:0000256" key="3">
    <source>
        <dbReference type="ARBA" id="ARBA00022475"/>
    </source>
</evidence>
<evidence type="ECO:0000256" key="2">
    <source>
        <dbReference type="ARBA" id="ARBA00004241"/>
    </source>
</evidence>